<dbReference type="InterPro" id="IPR018313">
    <property type="entry name" value="SBP_3_CS"/>
</dbReference>
<evidence type="ECO:0000313" key="8">
    <source>
        <dbReference type="EMBL" id="RJX39885.1"/>
    </source>
</evidence>
<dbReference type="GO" id="GO:0030313">
    <property type="term" value="C:cell envelope"/>
    <property type="evidence" value="ECO:0007669"/>
    <property type="project" value="UniProtKB-SubCell"/>
</dbReference>
<dbReference type="GO" id="GO:0016020">
    <property type="term" value="C:membrane"/>
    <property type="evidence" value="ECO:0007669"/>
    <property type="project" value="InterPro"/>
</dbReference>
<organism evidence="8 9">
    <name type="scientific">Paenibacillus pinisoli</name>
    <dbReference type="NCBI Taxonomy" id="1276110"/>
    <lineage>
        <taxon>Bacteria</taxon>
        <taxon>Bacillati</taxon>
        <taxon>Bacillota</taxon>
        <taxon>Bacilli</taxon>
        <taxon>Bacillales</taxon>
        <taxon>Paenibacillaceae</taxon>
        <taxon>Paenibacillus</taxon>
    </lineage>
</organism>
<comment type="similarity">
    <text evidence="2 4">Belongs to the bacterial solute-binding protein 3 family.</text>
</comment>
<comment type="caution">
    <text evidence="8">The sequence shown here is derived from an EMBL/GenBank/DDBJ whole genome shotgun (WGS) entry which is preliminary data.</text>
</comment>
<evidence type="ECO:0000256" key="2">
    <source>
        <dbReference type="ARBA" id="ARBA00010333"/>
    </source>
</evidence>
<protein>
    <submittedName>
        <fullName evidence="8">Amino acid ABC transporter substrate-binding protein</fullName>
    </submittedName>
</protein>
<dbReference type="PANTHER" id="PTHR35936">
    <property type="entry name" value="MEMBRANE-BOUND LYTIC MUREIN TRANSGLYCOSYLASE F"/>
    <property type="match status" value="1"/>
</dbReference>
<dbReference type="Gene3D" id="3.40.190.10">
    <property type="entry name" value="Periplasmic binding protein-like II"/>
    <property type="match status" value="2"/>
</dbReference>
<evidence type="ECO:0000313" key="9">
    <source>
        <dbReference type="Proteomes" id="UP000267798"/>
    </source>
</evidence>
<feature type="domain" description="Ionotropic glutamate receptor C-terminal" evidence="7">
    <location>
        <begin position="53"/>
        <end position="279"/>
    </location>
</feature>
<dbReference type="PANTHER" id="PTHR35936:SF19">
    <property type="entry name" value="AMINO-ACID-BINDING PROTEIN YXEM-RELATED"/>
    <property type="match status" value="1"/>
</dbReference>
<sequence length="286" mass="31472">MQLSIMKRSKNKWHIFRRTLAGALLALAAVSQLAACGSGGEKAVSGDAKDQKIVRIGTNGAFYPYSFKNTENGDKLEGYEIEIWEKLAEKLDFKIEYQLTDFASLFGALESKKIDTIVNSIALSEERKAKYLFTDPYVYSGAQLVVKEENTTVNSLEDLKGKKIGLVAGNKIMLNYIKEADPEGKIEVVTYETGEGAFRDVLLGRLDATFSTKAAALAQIKKTGQPIRLAGSQFVVIPAGSPFLINDENKAFVEEVNAALKELRDDGTIKLIAEKWYGEDISKPAE</sequence>
<dbReference type="SMART" id="SM00062">
    <property type="entry name" value="PBPb"/>
    <property type="match status" value="1"/>
</dbReference>
<evidence type="ECO:0000259" key="7">
    <source>
        <dbReference type="SMART" id="SM00079"/>
    </source>
</evidence>
<dbReference type="InterPro" id="IPR001320">
    <property type="entry name" value="Iontro_rcpt_C"/>
</dbReference>
<dbReference type="InterPro" id="IPR001638">
    <property type="entry name" value="Solute-binding_3/MltF_N"/>
</dbReference>
<evidence type="ECO:0000259" key="6">
    <source>
        <dbReference type="SMART" id="SM00062"/>
    </source>
</evidence>
<evidence type="ECO:0000256" key="3">
    <source>
        <dbReference type="ARBA" id="ARBA00022729"/>
    </source>
</evidence>
<keyword evidence="9" id="KW-1185">Reference proteome</keyword>
<feature type="signal peptide" evidence="5">
    <location>
        <begin position="1"/>
        <end position="34"/>
    </location>
</feature>
<dbReference type="EMBL" id="QXQB01000002">
    <property type="protein sequence ID" value="RJX39885.1"/>
    <property type="molecule type" value="Genomic_DNA"/>
</dbReference>
<evidence type="ECO:0000256" key="5">
    <source>
        <dbReference type="SAM" id="SignalP"/>
    </source>
</evidence>
<accession>A0A3A6PG75</accession>
<keyword evidence="3 5" id="KW-0732">Signal</keyword>
<feature type="chain" id="PRO_5039040998" evidence="5">
    <location>
        <begin position="35"/>
        <end position="286"/>
    </location>
</feature>
<reference evidence="8 9" key="1">
    <citation type="submission" date="2018-09" db="EMBL/GenBank/DDBJ databases">
        <title>Paenibacillus aracenensis nov. sp. isolated from a cave in southern Spain.</title>
        <authorList>
            <person name="Jurado V."/>
            <person name="Gutierrez-Patricio S."/>
            <person name="Gonzalez-Pimentel J.L."/>
            <person name="Miller A.Z."/>
            <person name="Laiz L."/>
            <person name="Saiz-Jimenez C."/>
        </authorList>
    </citation>
    <scope>NUCLEOTIDE SEQUENCE [LARGE SCALE GENOMIC DNA]</scope>
    <source>
        <strain evidence="8 9">JCM 19203</strain>
    </source>
</reference>
<dbReference type="SMART" id="SM00079">
    <property type="entry name" value="PBPe"/>
    <property type="match status" value="1"/>
</dbReference>
<dbReference type="Proteomes" id="UP000267798">
    <property type="component" value="Unassembled WGS sequence"/>
</dbReference>
<dbReference type="SUPFAM" id="SSF53850">
    <property type="entry name" value="Periplasmic binding protein-like II"/>
    <property type="match status" value="1"/>
</dbReference>
<name>A0A3A6PG75_9BACL</name>
<proteinExistence type="inferred from homology"/>
<evidence type="ECO:0000256" key="1">
    <source>
        <dbReference type="ARBA" id="ARBA00004196"/>
    </source>
</evidence>
<dbReference type="GO" id="GO:0015276">
    <property type="term" value="F:ligand-gated monoatomic ion channel activity"/>
    <property type="evidence" value="ECO:0007669"/>
    <property type="project" value="InterPro"/>
</dbReference>
<dbReference type="AlphaFoldDB" id="A0A3A6PG75"/>
<comment type="subcellular location">
    <subcellularLocation>
        <location evidence="1">Cell envelope</location>
    </subcellularLocation>
</comment>
<gene>
    <name evidence="8" type="ORF">D3P09_10875</name>
</gene>
<dbReference type="PROSITE" id="PS01039">
    <property type="entry name" value="SBP_BACTERIAL_3"/>
    <property type="match status" value="1"/>
</dbReference>
<feature type="domain" description="Solute-binding protein family 3/N-terminal" evidence="6">
    <location>
        <begin position="53"/>
        <end position="280"/>
    </location>
</feature>
<dbReference type="OrthoDB" id="8613538at2"/>
<dbReference type="Pfam" id="PF00497">
    <property type="entry name" value="SBP_bac_3"/>
    <property type="match status" value="1"/>
</dbReference>
<evidence type="ECO:0000256" key="4">
    <source>
        <dbReference type="RuleBase" id="RU003744"/>
    </source>
</evidence>